<sequence length="166" mass="16714">MRNSILSLLAALTLGGCASAPAVVREGSLSTVRGRSLASLVGPSSAADAALAGSVQAGVLKRLAAEGIDVAGREPPAYLLQVGIGHSAPAVGISNLAGPSLKETAWRSAPSRPGFWRHRGISQTATAVVIDVASGRPVAWATVRSDDTNADVTAERLARALTASAP</sequence>
<dbReference type="KEGG" id="chq:AQ619_12750"/>
<proteinExistence type="predicted"/>
<feature type="chain" id="PRO_5006052670" description="DUF4136 domain-containing protein" evidence="1">
    <location>
        <begin position="23"/>
        <end position="166"/>
    </location>
</feature>
<name>A0A0P0P1L0_9CAUL</name>
<gene>
    <name evidence="2" type="ORF">AQ619_12750</name>
</gene>
<evidence type="ECO:0000313" key="2">
    <source>
        <dbReference type="EMBL" id="ALL14137.1"/>
    </source>
</evidence>
<keyword evidence="1" id="KW-0732">Signal</keyword>
<dbReference type="RefSeq" id="WP_062148172.1">
    <property type="nucleotide sequence ID" value="NZ_CP013002.1"/>
</dbReference>
<dbReference type="Proteomes" id="UP000056905">
    <property type="component" value="Chromosome"/>
</dbReference>
<organism evidence="2 3">
    <name type="scientific">Caulobacter henricii</name>
    <dbReference type="NCBI Taxonomy" id="69395"/>
    <lineage>
        <taxon>Bacteria</taxon>
        <taxon>Pseudomonadati</taxon>
        <taxon>Pseudomonadota</taxon>
        <taxon>Alphaproteobacteria</taxon>
        <taxon>Caulobacterales</taxon>
        <taxon>Caulobacteraceae</taxon>
        <taxon>Caulobacter</taxon>
    </lineage>
</organism>
<evidence type="ECO:0000256" key="1">
    <source>
        <dbReference type="SAM" id="SignalP"/>
    </source>
</evidence>
<dbReference type="PROSITE" id="PS51257">
    <property type="entry name" value="PROKAR_LIPOPROTEIN"/>
    <property type="match status" value="1"/>
</dbReference>
<protein>
    <recommendedName>
        <fullName evidence="4">DUF4136 domain-containing protein</fullName>
    </recommendedName>
</protein>
<reference evidence="2 3" key="1">
    <citation type="submission" date="2015-10" db="EMBL/GenBank/DDBJ databases">
        <title>Conservation of the essential genome among Caulobacter and Brevundimonas species.</title>
        <authorList>
            <person name="Scott D."/>
            <person name="Ely B."/>
        </authorList>
    </citation>
    <scope>NUCLEOTIDE SEQUENCE [LARGE SCALE GENOMIC DNA]</scope>
    <source>
        <strain evidence="2 3">CB4</strain>
    </source>
</reference>
<keyword evidence="3" id="KW-1185">Reference proteome</keyword>
<feature type="signal peptide" evidence="1">
    <location>
        <begin position="1"/>
        <end position="22"/>
    </location>
</feature>
<accession>A0A0P0P1L0</accession>
<evidence type="ECO:0008006" key="4">
    <source>
        <dbReference type="Google" id="ProtNLM"/>
    </source>
</evidence>
<dbReference type="EMBL" id="CP013002">
    <property type="protein sequence ID" value="ALL14137.1"/>
    <property type="molecule type" value="Genomic_DNA"/>
</dbReference>
<dbReference type="OrthoDB" id="7192691at2"/>
<evidence type="ECO:0000313" key="3">
    <source>
        <dbReference type="Proteomes" id="UP000056905"/>
    </source>
</evidence>
<dbReference type="AlphaFoldDB" id="A0A0P0P1L0"/>